<feature type="region of interest" description="Disordered" evidence="2">
    <location>
        <begin position="1319"/>
        <end position="1340"/>
    </location>
</feature>
<feature type="coiled-coil region" evidence="1">
    <location>
        <begin position="1111"/>
        <end position="1138"/>
    </location>
</feature>
<feature type="compositionally biased region" description="Polar residues" evidence="2">
    <location>
        <begin position="1150"/>
        <end position="1175"/>
    </location>
</feature>
<dbReference type="SUPFAM" id="SSF52540">
    <property type="entry name" value="P-loop containing nucleoside triphosphate hydrolases"/>
    <property type="match status" value="1"/>
</dbReference>
<evidence type="ECO:0000313" key="4">
    <source>
        <dbReference type="EMBL" id="CAF9940247.1"/>
    </source>
</evidence>
<proteinExistence type="predicted"/>
<dbReference type="OrthoDB" id="5301473at2759"/>
<dbReference type="Gene3D" id="3.40.50.300">
    <property type="entry name" value="P-loop containing nucleotide triphosphate hydrolases"/>
    <property type="match status" value="1"/>
</dbReference>
<feature type="compositionally biased region" description="Basic and acidic residues" evidence="2">
    <location>
        <begin position="1319"/>
        <end position="1334"/>
    </location>
</feature>
<dbReference type="Pfam" id="PF12770">
    <property type="entry name" value="CHAT"/>
    <property type="match status" value="1"/>
</dbReference>
<accession>A0A8H3PGD4</accession>
<comment type="caution">
    <text evidence="4">The sequence shown here is derived from an EMBL/GenBank/DDBJ whole genome shotgun (WGS) entry which is preliminary data.</text>
</comment>
<evidence type="ECO:0000313" key="5">
    <source>
        <dbReference type="Proteomes" id="UP000664521"/>
    </source>
</evidence>
<feature type="region of interest" description="Disordered" evidence="2">
    <location>
        <begin position="1146"/>
        <end position="1175"/>
    </location>
</feature>
<dbReference type="InterPro" id="IPR027417">
    <property type="entry name" value="P-loop_NTPase"/>
</dbReference>
<name>A0A8H3PGD4_9LECA</name>
<dbReference type="InterPro" id="IPR024983">
    <property type="entry name" value="CHAT_dom"/>
</dbReference>
<sequence length="1640" mass="185491">MWHAVEICPRFDRIPGEDVSQSSDYLLLSLSVDGVACDQAIRLPQPSNNDDAGDLRWYLESFIPRDSFDIQKANYMTSYLKDISAQLHLHVGVPLLNQVLRGTEDAKSRFNIEINILQTSKQHGQRIQKIYWELLEDPEIWLPFNVNALVRRHVVRPVDIVAKDSLDQPLQGSGHSPQTDVNILLVLARDCSGDSEDAQTDLAYQHLLNAKSQMEKTSRARRLNLKIVRPGSFPAFKKHLESISVEYGRGFFNIVHLDLHGRVARRKGIKESFLYFASPTADSNKLTPISSKAVAEVLASHGSQIAVLNACDSARSGLETDANLAEVFISAGVINVLAMSHRLLESAANPFVKAFYHAFLIEAQPFSIAAASARAVLRANPMRTTRFRGSEPLLDWIIPVVYTSGEDTVFAHDAESACNTRPQMLASDDEEERDEEEIAEDLVGRGGDVLRVDRLVVEHNIVMILGSPGVGKSVLVDHLCRLWRQTASFDFIIHINVREQNVRSRVDLVERIAASILAHESIKKATDATQLTLRGGAPKEKDAAVLAEIHSKPTVLVLDGIRDGHHNLPLKGWPPYLPPNAVLELCGFINEVVSPAIGYNTQTRVVLTTRHDSDFLWRDRLKTEDSVATFSVSNLSLADAFDLATKVFVECDVVVPTWYRKDADALEQILLLCDLNPLSIRHVVTALAGNIKIGFSNLLMNSISLPFLLYTASDSKGYSKYYMTFDDFENGRFEEGYIRQSQGNSFLFEMHKVWQSMHPPLQLALCFLGLYWHSGPIVTEWFQMMIDWGICEHTEGLRKVIQIVGNRLWFESDDQIRITYIHPLLTMFLRDRICDQEPVWEKAVIGEQAFAAFSTFRCMLTCQEPQEHIQEAVLHDFLNKMNSRMIFFHLKEDKSRIMPEEMPSPWLHTELYNFLFVCGLCTSGTLCIAPCRWPRDGFVIFLVSVLETEESVHYRRKCVEAVEQLLSSLEDQYDQIVDDTEIIFFWTVCMSFLLEIYTSKIPTFPEKVISKLSTISTFIGGLDQTIFDHFLQEKLLAIGDLCHKAALYLVDNNAEDAEIVKGQATDFYHRALQRATSHWSRANTDEDGNTRLDEAEVNLLLEVRELEWQVVQQKSTRNTDVNEKLQELSQQMSTLLADLPKRSKLAVPSANEQPGSSRTSASAVRSKSNGTQKNQLSNLASAYDDTDILSAAVNHYQLSAQSWSDGKVEDTARHLARLNELIRGDEELETKFSSLEVEKYTQIVATATRAQGLADSIESTAKGSDFQSMEDNWNEAYALLGVTPSPAISDLQEAYRDMMNIQRNCQRATAILARLDPPQPRREMRERNSQRHDLSTTGGISTDDQAVIDTAWLRSCTDAVAAVEKGEYCEAIGHFEIMEELQSGDLVTWHDSRPMTDTKRWLKEEEEFSNLSRLAQDAVIRGDTSSATNLMKDCTEFDKKLGNRHGEFLEERNQALRFLQWQENLRQAKQLGESDHFAEALITIAEIEKEKERLSRDESHYFLNALFENDLQLAKNQIMMRFAVKEDRHLDAAHCAQQCLAILQQTPEDEMPSLATPKLKLVQACAALQERSMIRYHRAGIANTLESNEDVDNAIKHLDALVAIGQNTDAYHPPEWLQVREELDILRAQKESLETRSLDI</sequence>
<gene>
    <name evidence="4" type="ORF">HETSPECPRED_002217</name>
</gene>
<evidence type="ECO:0000256" key="2">
    <source>
        <dbReference type="SAM" id="MobiDB-lite"/>
    </source>
</evidence>
<evidence type="ECO:0000259" key="3">
    <source>
        <dbReference type="Pfam" id="PF12770"/>
    </source>
</evidence>
<keyword evidence="1" id="KW-0175">Coiled coil</keyword>
<feature type="domain" description="CHAT" evidence="3">
    <location>
        <begin position="202"/>
        <end position="380"/>
    </location>
</feature>
<dbReference type="Proteomes" id="UP000664521">
    <property type="component" value="Unassembled WGS sequence"/>
</dbReference>
<keyword evidence="5" id="KW-1185">Reference proteome</keyword>
<evidence type="ECO:0000256" key="1">
    <source>
        <dbReference type="SAM" id="Coils"/>
    </source>
</evidence>
<organism evidence="4 5">
    <name type="scientific">Heterodermia speciosa</name>
    <dbReference type="NCBI Taxonomy" id="116794"/>
    <lineage>
        <taxon>Eukaryota</taxon>
        <taxon>Fungi</taxon>
        <taxon>Dikarya</taxon>
        <taxon>Ascomycota</taxon>
        <taxon>Pezizomycotina</taxon>
        <taxon>Lecanoromycetes</taxon>
        <taxon>OSLEUM clade</taxon>
        <taxon>Lecanoromycetidae</taxon>
        <taxon>Caliciales</taxon>
        <taxon>Physciaceae</taxon>
        <taxon>Heterodermia</taxon>
    </lineage>
</organism>
<protein>
    <recommendedName>
        <fullName evidence="3">CHAT domain-containing protein</fullName>
    </recommendedName>
</protein>
<reference evidence="4" key="1">
    <citation type="submission" date="2021-03" db="EMBL/GenBank/DDBJ databases">
        <authorList>
            <person name="Tagirdzhanova G."/>
        </authorList>
    </citation>
    <scope>NUCLEOTIDE SEQUENCE</scope>
</reference>
<dbReference type="EMBL" id="CAJPDS010000148">
    <property type="protein sequence ID" value="CAF9940247.1"/>
    <property type="molecule type" value="Genomic_DNA"/>
</dbReference>